<evidence type="ECO:0000313" key="1">
    <source>
        <dbReference type="EMBL" id="SNR73166.1"/>
    </source>
</evidence>
<gene>
    <name evidence="1" type="ORF">SAMN06265371_11079</name>
</gene>
<name>A0A238YPH7_9FLAO</name>
<dbReference type="Proteomes" id="UP000198384">
    <property type="component" value="Unassembled WGS sequence"/>
</dbReference>
<keyword evidence="2" id="KW-1185">Reference proteome</keyword>
<sequence>MSALKSYYEILLEINLVIEYHIGILKADSYINFKKTLFNDPLFKPNLNHFIHFKNVTFDTNKDDINEFVNFMKTNTTSIGKRKIAFITNTPNQVVSTTLYKMMLNSLNQSVEIFSTNDNALKWLKVPNLGIGAVISILIKFANK</sequence>
<dbReference type="OrthoDB" id="1447256at2"/>
<accession>A0A238YPH7</accession>
<organism evidence="1 2">
    <name type="scientific">Lutibacter agarilyticus</name>
    <dbReference type="NCBI Taxonomy" id="1109740"/>
    <lineage>
        <taxon>Bacteria</taxon>
        <taxon>Pseudomonadati</taxon>
        <taxon>Bacteroidota</taxon>
        <taxon>Flavobacteriia</taxon>
        <taxon>Flavobacteriales</taxon>
        <taxon>Flavobacteriaceae</taxon>
        <taxon>Lutibacter</taxon>
    </lineage>
</organism>
<dbReference type="RefSeq" id="WP_089382648.1">
    <property type="nucleotide sequence ID" value="NZ_FZNT01000010.1"/>
</dbReference>
<proteinExistence type="predicted"/>
<evidence type="ECO:0000313" key="2">
    <source>
        <dbReference type="Proteomes" id="UP000198384"/>
    </source>
</evidence>
<dbReference type="EMBL" id="FZNT01000010">
    <property type="protein sequence ID" value="SNR73166.1"/>
    <property type="molecule type" value="Genomic_DNA"/>
</dbReference>
<protein>
    <recommendedName>
        <fullName evidence="3">SpoIIAA-like</fullName>
    </recommendedName>
</protein>
<reference evidence="1 2" key="1">
    <citation type="submission" date="2017-06" db="EMBL/GenBank/DDBJ databases">
        <authorList>
            <person name="Kim H.J."/>
            <person name="Triplett B.A."/>
        </authorList>
    </citation>
    <scope>NUCLEOTIDE SEQUENCE [LARGE SCALE GENOMIC DNA]</scope>
    <source>
        <strain evidence="1 2">DSM 29150</strain>
    </source>
</reference>
<evidence type="ECO:0008006" key="3">
    <source>
        <dbReference type="Google" id="ProtNLM"/>
    </source>
</evidence>
<dbReference type="AlphaFoldDB" id="A0A238YPH7"/>